<sequence length="433" mass="46579">MQLPLSVLGLIEHFFSFCLPTAPLPQPPPKLNPPRLELELRHLHAASHEHIVFSDITPSLASERYSVGTRALRTARPPSFAAIQAARRGDALGFGWEEEDIHGPNVDERETLLTLAKMTSNAYARPGDSGWYDLGGNWNTVCRRPPSHNHLAFPVGWQPGDDGFRGHVFATPDNGTVVLSIKGTSVPFLGGGPTTRKDKLNDNLLFSCCCARVDWSWSTVCGCYRGAPGQRCDQACVERALVDESLFYTVGTNLYNNLTYMFPEANIWLIGHSLGGGLAALLGSTFGAPVVAFEAPGERMAHRRLHLPSPPSLNHITHVYNTADPIPLGTCTGSSSTCGMAGYALESRCHLGNTILYDTVANLSWPVDARSHRIGVLTDTLLAAPWPPAEAQGREVPAPAPEDGCVDCAAWEFGDFPAMKGAGNASAGAECGR</sequence>
<organism evidence="1 2">
    <name type="scientific">Vararia minispora EC-137</name>
    <dbReference type="NCBI Taxonomy" id="1314806"/>
    <lineage>
        <taxon>Eukaryota</taxon>
        <taxon>Fungi</taxon>
        <taxon>Dikarya</taxon>
        <taxon>Basidiomycota</taxon>
        <taxon>Agaricomycotina</taxon>
        <taxon>Agaricomycetes</taxon>
        <taxon>Russulales</taxon>
        <taxon>Lachnocladiaceae</taxon>
        <taxon>Vararia</taxon>
    </lineage>
</organism>
<evidence type="ECO:0000313" key="1">
    <source>
        <dbReference type="EMBL" id="KAI0029789.1"/>
    </source>
</evidence>
<keyword evidence="2" id="KW-1185">Reference proteome</keyword>
<protein>
    <submittedName>
        <fullName evidence="1">Alpha/Beta hydrolase protein</fullName>
    </submittedName>
</protein>
<accession>A0ACB8QDG3</accession>
<name>A0ACB8QDG3_9AGAM</name>
<dbReference type="Proteomes" id="UP000814128">
    <property type="component" value="Unassembled WGS sequence"/>
</dbReference>
<reference evidence="1" key="2">
    <citation type="journal article" date="2022" name="New Phytol.">
        <title>Evolutionary transition to the ectomycorrhizal habit in the genomes of a hyperdiverse lineage of mushroom-forming fungi.</title>
        <authorList>
            <person name="Looney B."/>
            <person name="Miyauchi S."/>
            <person name="Morin E."/>
            <person name="Drula E."/>
            <person name="Courty P.E."/>
            <person name="Kohler A."/>
            <person name="Kuo A."/>
            <person name="LaButti K."/>
            <person name="Pangilinan J."/>
            <person name="Lipzen A."/>
            <person name="Riley R."/>
            <person name="Andreopoulos W."/>
            <person name="He G."/>
            <person name="Johnson J."/>
            <person name="Nolan M."/>
            <person name="Tritt A."/>
            <person name="Barry K.W."/>
            <person name="Grigoriev I.V."/>
            <person name="Nagy L.G."/>
            <person name="Hibbett D."/>
            <person name="Henrissat B."/>
            <person name="Matheny P.B."/>
            <person name="Labbe J."/>
            <person name="Martin F.M."/>
        </authorList>
    </citation>
    <scope>NUCLEOTIDE SEQUENCE</scope>
    <source>
        <strain evidence="1">EC-137</strain>
    </source>
</reference>
<keyword evidence="1" id="KW-0378">Hydrolase</keyword>
<gene>
    <name evidence="1" type="ORF">K488DRAFT_55589</name>
</gene>
<proteinExistence type="predicted"/>
<dbReference type="EMBL" id="MU273656">
    <property type="protein sequence ID" value="KAI0029789.1"/>
    <property type="molecule type" value="Genomic_DNA"/>
</dbReference>
<reference evidence="1" key="1">
    <citation type="submission" date="2021-02" db="EMBL/GenBank/DDBJ databases">
        <authorList>
            <consortium name="DOE Joint Genome Institute"/>
            <person name="Ahrendt S."/>
            <person name="Looney B.P."/>
            <person name="Miyauchi S."/>
            <person name="Morin E."/>
            <person name="Drula E."/>
            <person name="Courty P.E."/>
            <person name="Chicoki N."/>
            <person name="Fauchery L."/>
            <person name="Kohler A."/>
            <person name="Kuo A."/>
            <person name="Labutti K."/>
            <person name="Pangilinan J."/>
            <person name="Lipzen A."/>
            <person name="Riley R."/>
            <person name="Andreopoulos W."/>
            <person name="He G."/>
            <person name="Johnson J."/>
            <person name="Barry K.W."/>
            <person name="Grigoriev I.V."/>
            <person name="Nagy L."/>
            <person name="Hibbett D."/>
            <person name="Henrissat B."/>
            <person name="Matheny P.B."/>
            <person name="Labbe J."/>
            <person name="Martin F."/>
        </authorList>
    </citation>
    <scope>NUCLEOTIDE SEQUENCE</scope>
    <source>
        <strain evidence="1">EC-137</strain>
    </source>
</reference>
<evidence type="ECO:0000313" key="2">
    <source>
        <dbReference type="Proteomes" id="UP000814128"/>
    </source>
</evidence>
<comment type="caution">
    <text evidence="1">The sequence shown here is derived from an EMBL/GenBank/DDBJ whole genome shotgun (WGS) entry which is preliminary data.</text>
</comment>